<dbReference type="OrthoDB" id="407609at2759"/>
<dbReference type="GO" id="GO:0000398">
    <property type="term" value="P:mRNA splicing, via spliceosome"/>
    <property type="evidence" value="ECO:0007669"/>
    <property type="project" value="TreeGrafter"/>
</dbReference>
<feature type="domain" description="Lariat debranching enzyme C-terminal" evidence="2">
    <location>
        <begin position="185"/>
        <end position="324"/>
    </location>
</feature>
<dbReference type="GO" id="GO:0005634">
    <property type="term" value="C:nucleus"/>
    <property type="evidence" value="ECO:0007669"/>
    <property type="project" value="TreeGrafter"/>
</dbReference>
<evidence type="ECO:0000259" key="2">
    <source>
        <dbReference type="SMART" id="SM01124"/>
    </source>
</evidence>
<gene>
    <name evidence="3" type="ORF">DGYR_LOCUS9674</name>
</gene>
<dbReference type="SUPFAM" id="SSF56300">
    <property type="entry name" value="Metallo-dependent phosphatases"/>
    <property type="match status" value="1"/>
</dbReference>
<feature type="compositionally biased region" description="Acidic residues" evidence="1">
    <location>
        <begin position="352"/>
        <end position="361"/>
    </location>
</feature>
<sequence length="361" mass="41879">MAVPNKYKELKTFYKYYNGEKKAPILTIFVGGNHEASNYMQELPYGGWVAPNIYFMGQANVLKVGNLRIGGISGIFKPNDFFHGLHESVPYNQSSLRSVYHYRQLQFFRMNQLKPKEIDIFITHDWPAGVADHGPWHSLLRHKPHFADEVHQGTLGSPPAMELLRYLKPKYWFSAHLHTKFSAVIEHEDKSITNFLALDKCLPRRRFLQIMDVENDSDDFRLQLDREWITILRNTDHLLSIQRSVNYMPGRNSDEASDFEATEAQKRAVEDDFGGNFFIPENFEMTAPPCENPNGNFYQSNYPTVYYNPQTDLFCDMVGIRDPISEIKGRKRVFKQSTETNTNDDPDKNPEELDLSFSDDD</sequence>
<dbReference type="GO" id="GO:0008419">
    <property type="term" value="F:RNA lariat debranching enzyme activity"/>
    <property type="evidence" value="ECO:0007669"/>
    <property type="project" value="TreeGrafter"/>
</dbReference>
<reference evidence="3 4" key="1">
    <citation type="submission" date="2020-08" db="EMBL/GenBank/DDBJ databases">
        <authorList>
            <person name="Hejnol A."/>
        </authorList>
    </citation>
    <scope>NUCLEOTIDE SEQUENCE [LARGE SCALE GENOMIC DNA]</scope>
</reference>
<dbReference type="EMBL" id="CAJFCJ010000015">
    <property type="protein sequence ID" value="CAD5121766.1"/>
    <property type="molecule type" value="Genomic_DNA"/>
</dbReference>
<dbReference type="Pfam" id="PF00149">
    <property type="entry name" value="Metallophos"/>
    <property type="match status" value="1"/>
</dbReference>
<accession>A0A7I8W0T9</accession>
<keyword evidence="4" id="KW-1185">Reference proteome</keyword>
<dbReference type="Gene3D" id="3.60.21.10">
    <property type="match status" value="1"/>
</dbReference>
<protein>
    <submittedName>
        <fullName evidence="3">DgyrCDS10243</fullName>
    </submittedName>
</protein>
<dbReference type="PANTHER" id="PTHR12849">
    <property type="entry name" value="RNA LARIAT DEBRANCHING ENZYME"/>
    <property type="match status" value="1"/>
</dbReference>
<dbReference type="InterPro" id="IPR029052">
    <property type="entry name" value="Metallo-depent_PP-like"/>
</dbReference>
<dbReference type="InterPro" id="IPR004843">
    <property type="entry name" value="Calcineurin-like_PHP"/>
</dbReference>
<dbReference type="AlphaFoldDB" id="A0A7I8W0T9"/>
<dbReference type="Pfam" id="PF05011">
    <property type="entry name" value="DBR1"/>
    <property type="match status" value="1"/>
</dbReference>
<proteinExistence type="predicted"/>
<name>A0A7I8W0T9_9ANNE</name>
<dbReference type="InterPro" id="IPR007708">
    <property type="entry name" value="DBR1_C"/>
</dbReference>
<dbReference type="Proteomes" id="UP000549394">
    <property type="component" value="Unassembled WGS sequence"/>
</dbReference>
<feature type="region of interest" description="Disordered" evidence="1">
    <location>
        <begin position="331"/>
        <end position="361"/>
    </location>
</feature>
<dbReference type="PANTHER" id="PTHR12849:SF0">
    <property type="entry name" value="LARIAT DEBRANCHING ENZYME"/>
    <property type="match status" value="1"/>
</dbReference>
<organism evidence="3 4">
    <name type="scientific">Dimorphilus gyrociliatus</name>
    <dbReference type="NCBI Taxonomy" id="2664684"/>
    <lineage>
        <taxon>Eukaryota</taxon>
        <taxon>Metazoa</taxon>
        <taxon>Spiralia</taxon>
        <taxon>Lophotrochozoa</taxon>
        <taxon>Annelida</taxon>
        <taxon>Polychaeta</taxon>
        <taxon>Polychaeta incertae sedis</taxon>
        <taxon>Dinophilidae</taxon>
        <taxon>Dimorphilus</taxon>
    </lineage>
</organism>
<comment type="caution">
    <text evidence="3">The sequence shown here is derived from an EMBL/GenBank/DDBJ whole genome shotgun (WGS) entry which is preliminary data.</text>
</comment>
<evidence type="ECO:0000313" key="4">
    <source>
        <dbReference type="Proteomes" id="UP000549394"/>
    </source>
</evidence>
<dbReference type="SMART" id="SM01124">
    <property type="entry name" value="DBR1"/>
    <property type="match status" value="1"/>
</dbReference>
<evidence type="ECO:0000256" key="1">
    <source>
        <dbReference type="SAM" id="MobiDB-lite"/>
    </source>
</evidence>
<evidence type="ECO:0000313" key="3">
    <source>
        <dbReference type="EMBL" id="CAD5121766.1"/>
    </source>
</evidence>